<dbReference type="InterPro" id="IPR005064">
    <property type="entry name" value="BUG"/>
</dbReference>
<name>A0A556A7G7_9BURK</name>
<proteinExistence type="inferred from homology"/>
<evidence type="ECO:0000313" key="3">
    <source>
        <dbReference type="EMBL" id="TSH88836.1"/>
    </source>
</evidence>
<dbReference type="OrthoDB" id="8678477at2"/>
<dbReference type="AlphaFoldDB" id="A0A556A7G7"/>
<feature type="chain" id="PRO_5022137802" evidence="2">
    <location>
        <begin position="25"/>
        <end position="326"/>
    </location>
</feature>
<dbReference type="EMBL" id="VLTJ01000042">
    <property type="protein sequence ID" value="TSH88836.1"/>
    <property type="molecule type" value="Genomic_DNA"/>
</dbReference>
<keyword evidence="2" id="KW-0732">Signal</keyword>
<dbReference type="Gene3D" id="3.40.190.150">
    <property type="entry name" value="Bordetella uptake gene, domain 1"/>
    <property type="match status" value="1"/>
</dbReference>
<dbReference type="InterPro" id="IPR042100">
    <property type="entry name" value="Bug_dom1"/>
</dbReference>
<dbReference type="Gene3D" id="3.40.190.10">
    <property type="entry name" value="Periplasmic binding protein-like II"/>
    <property type="match status" value="1"/>
</dbReference>
<keyword evidence="4" id="KW-1185">Reference proteome</keyword>
<feature type="signal peptide" evidence="2">
    <location>
        <begin position="1"/>
        <end position="24"/>
    </location>
</feature>
<evidence type="ECO:0000256" key="2">
    <source>
        <dbReference type="SAM" id="SignalP"/>
    </source>
</evidence>
<dbReference type="CDD" id="cd07012">
    <property type="entry name" value="PBP2_Bug_TTT"/>
    <property type="match status" value="1"/>
</dbReference>
<comment type="similarity">
    <text evidence="1">Belongs to the UPF0065 (bug) family.</text>
</comment>
<evidence type="ECO:0000313" key="4">
    <source>
        <dbReference type="Proteomes" id="UP000318405"/>
    </source>
</evidence>
<evidence type="ECO:0000256" key="1">
    <source>
        <dbReference type="ARBA" id="ARBA00006987"/>
    </source>
</evidence>
<dbReference type="PIRSF" id="PIRSF017082">
    <property type="entry name" value="YflP"/>
    <property type="match status" value="1"/>
</dbReference>
<dbReference type="SUPFAM" id="SSF53850">
    <property type="entry name" value="Periplasmic binding protein-like II"/>
    <property type="match status" value="1"/>
</dbReference>
<dbReference type="Pfam" id="PF03401">
    <property type="entry name" value="TctC"/>
    <property type="match status" value="1"/>
</dbReference>
<organism evidence="3 4">
    <name type="scientific">Verticiella sediminum</name>
    <dbReference type="NCBI Taxonomy" id="1247510"/>
    <lineage>
        <taxon>Bacteria</taxon>
        <taxon>Pseudomonadati</taxon>
        <taxon>Pseudomonadota</taxon>
        <taxon>Betaproteobacteria</taxon>
        <taxon>Burkholderiales</taxon>
        <taxon>Alcaligenaceae</taxon>
        <taxon>Verticiella</taxon>
    </lineage>
</organism>
<sequence>MSTKNLITAGLLGVGLLCAAGAQAAEPWPKAKPVTFIITSAAGGGTDTMGRLVADRLSKVIGQTIIVESKPGANGMIGNDTVARAKPDGYTLSFTYAAAIVSNKLLMPNLPHDPQTDLTPIAQIGAGGNLLVVSKEFPAKDFAGMLEEVKAKPDVYSYGSWGNGSGGHITMEAIKQQTGLKMQHVPYKGVQPSLIDMVGGRLPIAFVDSSSSLPMIQSGQIVPIANSGKTRAPMNPDVPTLTELGIDYDAESWYGVFGPKGMDPELVAQINTAVNTVLKDPEMIERFRQLNMTAPADKNAQAFADTIANDLKVWGDVIQAADITLD</sequence>
<accession>A0A556A7G7</accession>
<comment type="caution">
    <text evidence="3">The sequence shown here is derived from an EMBL/GenBank/DDBJ whole genome shotgun (WGS) entry which is preliminary data.</text>
</comment>
<dbReference type="PANTHER" id="PTHR42928">
    <property type="entry name" value="TRICARBOXYLATE-BINDING PROTEIN"/>
    <property type="match status" value="1"/>
</dbReference>
<protein>
    <submittedName>
        <fullName evidence="3">Tripartite tricarboxylate transporter substrate binding protein</fullName>
    </submittedName>
</protein>
<reference evidence="3 4" key="1">
    <citation type="submission" date="2019-07" db="EMBL/GenBank/DDBJ databases">
        <title>Qingshengfaniella alkalisoli gen. nov., sp. nov., isolated from saline soil.</title>
        <authorList>
            <person name="Xu L."/>
            <person name="Huang X.-X."/>
            <person name="Sun J.-Q."/>
        </authorList>
    </citation>
    <scope>NUCLEOTIDE SEQUENCE [LARGE SCALE GENOMIC DNA]</scope>
    <source>
        <strain evidence="3 4">DSM 27279</strain>
    </source>
</reference>
<dbReference type="PANTHER" id="PTHR42928:SF5">
    <property type="entry name" value="BLR1237 PROTEIN"/>
    <property type="match status" value="1"/>
</dbReference>
<dbReference type="Proteomes" id="UP000318405">
    <property type="component" value="Unassembled WGS sequence"/>
</dbReference>
<gene>
    <name evidence="3" type="ORF">FOZ76_24680</name>
</gene>
<dbReference type="RefSeq" id="WP_143950952.1">
    <property type="nucleotide sequence ID" value="NZ_BAABMB010000005.1"/>
</dbReference>